<dbReference type="NCBIfam" id="NF009727">
    <property type="entry name" value="PRK13254.1-1"/>
    <property type="match status" value="1"/>
</dbReference>
<feature type="binding site" description="covalent" evidence="12 13">
    <location>
        <position position="122"/>
    </location>
    <ligand>
        <name>heme</name>
        <dbReference type="ChEBI" id="CHEBI:30413"/>
    </ligand>
</feature>
<keyword evidence="4 12" id="KW-0812">Transmembrane</keyword>
<feature type="region of interest" description="Disordered" evidence="14">
    <location>
        <begin position="136"/>
        <end position="163"/>
    </location>
</feature>
<comment type="subcellular location">
    <subcellularLocation>
        <location evidence="1">Cell inner membrane</location>
    </subcellularLocation>
    <subcellularLocation>
        <location evidence="12">Cell membrane</location>
        <topology evidence="12">Single-pass type II membrane protein</topology>
    </subcellularLocation>
</comment>
<reference evidence="15 16" key="1">
    <citation type="submission" date="2016-10" db="EMBL/GenBank/DDBJ databases">
        <authorList>
            <person name="Varghese N."/>
            <person name="Submissions S."/>
        </authorList>
    </citation>
    <scope>NUCLEOTIDE SEQUENCE [LARGE SCALE GENOMIC DNA]</scope>
    <source>
        <strain evidence="15 16">DSM 18839</strain>
    </source>
</reference>
<dbReference type="RefSeq" id="WP_028793284.1">
    <property type="nucleotide sequence ID" value="NZ_FNBW01000004.1"/>
</dbReference>
<comment type="function">
    <text evidence="11 12">Heme chaperone required for the biogenesis of c-type cytochromes. Transiently binds heme delivered by CcmC and transfers the heme to apo-cytochromes in a process facilitated by CcmF and CcmH.</text>
</comment>
<evidence type="ECO:0000256" key="4">
    <source>
        <dbReference type="ARBA" id="ARBA00022692"/>
    </source>
</evidence>
<dbReference type="EMBL" id="FNBW01000004">
    <property type="protein sequence ID" value="SDF52997.1"/>
    <property type="molecule type" value="Genomic_DNA"/>
</dbReference>
<dbReference type="Pfam" id="PF03100">
    <property type="entry name" value="CcmE"/>
    <property type="match status" value="1"/>
</dbReference>
<evidence type="ECO:0000256" key="10">
    <source>
        <dbReference type="ARBA" id="ARBA00023136"/>
    </source>
</evidence>
<feature type="compositionally biased region" description="Basic and acidic residues" evidence="14">
    <location>
        <begin position="136"/>
        <end position="145"/>
    </location>
</feature>
<dbReference type="PANTHER" id="PTHR34128:SF2">
    <property type="entry name" value="CYTOCHROME C-TYPE BIOGENESIS PROTEIN CCME HOMOLOG, MITOCHONDRIAL"/>
    <property type="match status" value="1"/>
</dbReference>
<evidence type="ECO:0000256" key="14">
    <source>
        <dbReference type="SAM" id="MobiDB-lite"/>
    </source>
</evidence>
<evidence type="ECO:0000256" key="2">
    <source>
        <dbReference type="ARBA" id="ARBA00022475"/>
    </source>
</evidence>
<evidence type="ECO:0000256" key="3">
    <source>
        <dbReference type="ARBA" id="ARBA00022617"/>
    </source>
</evidence>
<protein>
    <recommendedName>
        <fullName evidence="12">Cytochrome c-type biogenesis protein CcmE</fullName>
    </recommendedName>
    <alternativeName>
        <fullName evidence="12">Cytochrome c maturation protein E</fullName>
    </alternativeName>
    <alternativeName>
        <fullName evidence="12">Heme chaperone CcmE</fullName>
    </alternativeName>
</protein>
<dbReference type="InterPro" id="IPR036127">
    <property type="entry name" value="CcmE-like_sf"/>
</dbReference>
<feature type="binding site" description="axial binding residue" evidence="12 13">
    <location>
        <position position="126"/>
    </location>
    <ligand>
        <name>heme</name>
        <dbReference type="ChEBI" id="CHEBI:30413"/>
    </ligand>
    <ligandPart>
        <name>Fe</name>
        <dbReference type="ChEBI" id="CHEBI:18248"/>
    </ligandPart>
</feature>
<dbReference type="Proteomes" id="UP000198615">
    <property type="component" value="Unassembled WGS sequence"/>
</dbReference>
<dbReference type="PANTHER" id="PTHR34128">
    <property type="entry name" value="CYTOCHROME C-TYPE BIOGENESIS PROTEIN CCME HOMOLOG, MITOCHONDRIAL"/>
    <property type="match status" value="1"/>
</dbReference>
<dbReference type="InterPro" id="IPR012340">
    <property type="entry name" value="NA-bd_OB-fold"/>
</dbReference>
<dbReference type="FunFam" id="2.40.50.140:FF:000104">
    <property type="entry name" value="Cytochrome c-type biogenesis protein CcmE"/>
    <property type="match status" value="1"/>
</dbReference>
<gene>
    <name evidence="12" type="primary">ccmE</name>
    <name evidence="12" type="synonym">cycJ</name>
    <name evidence="15" type="ORF">SAMN05660686_01559</name>
</gene>
<name>A0A8G2BGB2_9PROT</name>
<accession>A0A8G2BGB2</accession>
<evidence type="ECO:0000256" key="7">
    <source>
        <dbReference type="ARBA" id="ARBA00022968"/>
    </source>
</evidence>
<sequence>MTRKNQRIALIVGGLAFLGIAAGLVLTAFEDSVVFFFSPTDLRAEPVDPERRIRVGGLVESGSVERGPADAEIRFNVTDGNSTLTVRYVGILPDLFREGQGIVAQGRLQNAVFQADEVLAKHDETYMPKEVADALKKQGHWKDGESPYPDAQETGAQQTGGGS</sequence>
<keyword evidence="6 12" id="KW-0201">Cytochrome c-type biogenesis</keyword>
<dbReference type="Gene3D" id="2.40.50.140">
    <property type="entry name" value="Nucleic acid-binding proteins"/>
    <property type="match status" value="1"/>
</dbReference>
<evidence type="ECO:0000256" key="9">
    <source>
        <dbReference type="ARBA" id="ARBA00023004"/>
    </source>
</evidence>
<keyword evidence="10 12" id="KW-0472">Membrane</keyword>
<dbReference type="NCBIfam" id="NF009729">
    <property type="entry name" value="PRK13254.1-3"/>
    <property type="match status" value="1"/>
</dbReference>
<evidence type="ECO:0000313" key="15">
    <source>
        <dbReference type="EMBL" id="SDF52997.1"/>
    </source>
</evidence>
<evidence type="ECO:0000256" key="5">
    <source>
        <dbReference type="ARBA" id="ARBA00022723"/>
    </source>
</evidence>
<keyword evidence="3 12" id="KW-0349">Heme</keyword>
<dbReference type="GO" id="GO:0017004">
    <property type="term" value="P:cytochrome complex assembly"/>
    <property type="evidence" value="ECO:0007669"/>
    <property type="project" value="UniProtKB-KW"/>
</dbReference>
<comment type="caution">
    <text evidence="15">The sequence shown here is derived from an EMBL/GenBank/DDBJ whole genome shotgun (WGS) entry which is preliminary data.</text>
</comment>
<evidence type="ECO:0000256" key="11">
    <source>
        <dbReference type="ARBA" id="ARBA00056663"/>
    </source>
</evidence>
<keyword evidence="9 12" id="KW-0408">Iron</keyword>
<evidence type="ECO:0000256" key="1">
    <source>
        <dbReference type="ARBA" id="ARBA00004533"/>
    </source>
</evidence>
<keyword evidence="16" id="KW-1185">Reference proteome</keyword>
<dbReference type="SUPFAM" id="SSF82093">
    <property type="entry name" value="Heme chaperone CcmE"/>
    <property type="match status" value="1"/>
</dbReference>
<keyword evidence="5 12" id="KW-0479">Metal-binding</keyword>
<evidence type="ECO:0000256" key="8">
    <source>
        <dbReference type="ARBA" id="ARBA00022989"/>
    </source>
</evidence>
<evidence type="ECO:0000256" key="6">
    <source>
        <dbReference type="ARBA" id="ARBA00022748"/>
    </source>
</evidence>
<feature type="topological domain" description="Cytoplasmic" evidence="12">
    <location>
        <begin position="1"/>
        <end position="7"/>
    </location>
</feature>
<feature type="topological domain" description="Extracellular" evidence="12">
    <location>
        <begin position="29"/>
        <end position="163"/>
    </location>
</feature>
<evidence type="ECO:0000313" key="16">
    <source>
        <dbReference type="Proteomes" id="UP000198615"/>
    </source>
</evidence>
<comment type="similarity">
    <text evidence="12">Belongs to the CcmE/CycJ family.</text>
</comment>
<keyword evidence="2 12" id="KW-1003">Cell membrane</keyword>
<evidence type="ECO:0000256" key="12">
    <source>
        <dbReference type="HAMAP-Rule" id="MF_01959"/>
    </source>
</evidence>
<dbReference type="GO" id="GO:0046872">
    <property type="term" value="F:metal ion binding"/>
    <property type="evidence" value="ECO:0007669"/>
    <property type="project" value="UniProtKB-KW"/>
</dbReference>
<keyword evidence="8 12" id="KW-1133">Transmembrane helix</keyword>
<proteinExistence type="inferred from homology"/>
<organism evidence="15 16">
    <name type="scientific">Thalassobaculum litoreum DSM 18839</name>
    <dbReference type="NCBI Taxonomy" id="1123362"/>
    <lineage>
        <taxon>Bacteria</taxon>
        <taxon>Pseudomonadati</taxon>
        <taxon>Pseudomonadota</taxon>
        <taxon>Alphaproteobacteria</taxon>
        <taxon>Rhodospirillales</taxon>
        <taxon>Thalassobaculaceae</taxon>
        <taxon>Thalassobaculum</taxon>
    </lineage>
</organism>
<dbReference type="GO" id="GO:0020037">
    <property type="term" value="F:heme binding"/>
    <property type="evidence" value="ECO:0007669"/>
    <property type="project" value="InterPro"/>
</dbReference>
<dbReference type="NCBIfam" id="NF009731">
    <property type="entry name" value="PRK13254.1-5"/>
    <property type="match status" value="1"/>
</dbReference>
<dbReference type="AlphaFoldDB" id="A0A8G2BGB2"/>
<keyword evidence="7 12" id="KW-0735">Signal-anchor</keyword>
<dbReference type="GO" id="GO:0005886">
    <property type="term" value="C:plasma membrane"/>
    <property type="evidence" value="ECO:0007669"/>
    <property type="project" value="UniProtKB-SubCell"/>
</dbReference>
<evidence type="ECO:0000256" key="13">
    <source>
        <dbReference type="PIRSR" id="PIRSR604329-50"/>
    </source>
</evidence>
<dbReference type="HAMAP" id="MF_01959">
    <property type="entry name" value="CcmE"/>
    <property type="match status" value="1"/>
</dbReference>
<dbReference type="OrthoDB" id="9793584at2"/>
<dbReference type="InterPro" id="IPR004329">
    <property type="entry name" value="CcmE"/>
</dbReference>
<dbReference type="GO" id="GO:0017003">
    <property type="term" value="P:protein-heme linkage"/>
    <property type="evidence" value="ECO:0007669"/>
    <property type="project" value="UniProtKB-UniRule"/>
</dbReference>